<sequence length="218" mass="23245">MNAMLAYDAGRDLIQIHEVKTPEEAHTLLPERLACVYNMYSNAASLETLHKELKQHKGDYSKLSASSAAVIDKLHDSAVDPQMIPKMVEFTRDFYDGSEEIGTQLSIQYFTHMPITSKAVISDVLAAHGLMFWGTATDHEDDVAAAEFGALFQCICSDADKGSSLAPSSNRSSLAPGSNVGTPRPLSWRSGTATPTGPAPKKLKSGGSPAASDATSDA</sequence>
<evidence type="ECO:0000313" key="2">
    <source>
        <dbReference type="EMBL" id="ORX38985.1"/>
    </source>
</evidence>
<name>A0A1Y1UPC3_9TREE</name>
<dbReference type="GeneID" id="33556798"/>
<dbReference type="EMBL" id="NBSH01000003">
    <property type="protein sequence ID" value="ORX38985.1"/>
    <property type="molecule type" value="Genomic_DNA"/>
</dbReference>
<feature type="compositionally biased region" description="Low complexity" evidence="1">
    <location>
        <begin position="165"/>
        <end position="176"/>
    </location>
</feature>
<evidence type="ECO:0000313" key="3">
    <source>
        <dbReference type="Proteomes" id="UP000193218"/>
    </source>
</evidence>
<comment type="caution">
    <text evidence="2">The sequence shown here is derived from an EMBL/GenBank/DDBJ whole genome shotgun (WGS) entry which is preliminary data.</text>
</comment>
<dbReference type="InParanoid" id="A0A1Y1UPC3"/>
<proteinExistence type="predicted"/>
<feature type="region of interest" description="Disordered" evidence="1">
    <location>
        <begin position="165"/>
        <end position="218"/>
    </location>
</feature>
<evidence type="ECO:0000256" key="1">
    <source>
        <dbReference type="SAM" id="MobiDB-lite"/>
    </source>
</evidence>
<dbReference type="AlphaFoldDB" id="A0A1Y1UPC3"/>
<reference evidence="2 3" key="1">
    <citation type="submission" date="2017-03" db="EMBL/GenBank/DDBJ databases">
        <title>Widespread Adenine N6-methylation of Active Genes in Fungi.</title>
        <authorList>
            <consortium name="DOE Joint Genome Institute"/>
            <person name="Mondo S.J."/>
            <person name="Dannebaum R.O."/>
            <person name="Kuo R.C."/>
            <person name="Louie K.B."/>
            <person name="Bewick A.J."/>
            <person name="Labutti K."/>
            <person name="Haridas S."/>
            <person name="Kuo A."/>
            <person name="Salamov A."/>
            <person name="Ahrendt S.R."/>
            <person name="Lau R."/>
            <person name="Bowen B.P."/>
            <person name="Lipzen A."/>
            <person name="Sullivan W."/>
            <person name="Andreopoulos W.B."/>
            <person name="Clum A."/>
            <person name="Lindquist E."/>
            <person name="Daum C."/>
            <person name="Northen T.R."/>
            <person name="Ramamoorthy G."/>
            <person name="Schmitz R.J."/>
            <person name="Gryganskyi A."/>
            <person name="Culley D."/>
            <person name="Magnuson J."/>
            <person name="James T.Y."/>
            <person name="O'Malley M.A."/>
            <person name="Stajich J.E."/>
            <person name="Spatafora J.W."/>
            <person name="Visel A."/>
            <person name="Grigoriev I.V."/>
        </authorList>
    </citation>
    <scope>NUCLEOTIDE SEQUENCE [LARGE SCALE GENOMIC DNA]</scope>
    <source>
        <strain evidence="2 3">NRRL Y-17943</strain>
    </source>
</reference>
<organism evidence="2 3">
    <name type="scientific">Kockovaella imperatae</name>
    <dbReference type="NCBI Taxonomy" id="4999"/>
    <lineage>
        <taxon>Eukaryota</taxon>
        <taxon>Fungi</taxon>
        <taxon>Dikarya</taxon>
        <taxon>Basidiomycota</taxon>
        <taxon>Agaricomycotina</taxon>
        <taxon>Tremellomycetes</taxon>
        <taxon>Tremellales</taxon>
        <taxon>Cuniculitremaceae</taxon>
        <taxon>Kockovaella</taxon>
    </lineage>
</organism>
<dbReference type="Proteomes" id="UP000193218">
    <property type="component" value="Unassembled WGS sequence"/>
</dbReference>
<dbReference type="RefSeq" id="XP_021872848.1">
    <property type="nucleotide sequence ID" value="XM_022014990.1"/>
</dbReference>
<keyword evidence="3" id="KW-1185">Reference proteome</keyword>
<gene>
    <name evidence="2" type="ORF">BD324DRAFT_618117</name>
</gene>
<accession>A0A1Y1UPC3</accession>
<protein>
    <submittedName>
        <fullName evidence="2">Uncharacterized protein</fullName>
    </submittedName>
</protein>